<reference evidence="1 2" key="1">
    <citation type="journal article" date="2021" name="ACS Chem. Biol.">
        <title>Genomic-Led Discovery of a Novel Glycopeptide Antibiotic by Nonomuraea coxensis DSM 45129.</title>
        <authorList>
            <person name="Yushchuk O."/>
            <person name="Vior N.M."/>
            <person name="Andreo-Vidal A."/>
            <person name="Berini F."/>
            <person name="Ruckert C."/>
            <person name="Busche T."/>
            <person name="Binda E."/>
            <person name="Kalinowski J."/>
            <person name="Truman A.W."/>
            <person name="Marinelli F."/>
        </authorList>
    </citation>
    <scope>NUCLEOTIDE SEQUENCE [LARGE SCALE GENOMIC DNA]</scope>
    <source>
        <strain evidence="1 2">DSM 45129</strain>
    </source>
</reference>
<dbReference type="Proteomes" id="UP000824681">
    <property type="component" value="Chromosome"/>
</dbReference>
<keyword evidence="2" id="KW-1185">Reference proteome</keyword>
<dbReference type="EMBL" id="CP068985">
    <property type="protein sequence ID" value="QYC40046.1"/>
    <property type="molecule type" value="Genomic_DNA"/>
</dbReference>
<accession>A0ABX8TXS5</accession>
<dbReference type="RefSeq" id="WP_020546004.1">
    <property type="nucleotide sequence ID" value="NZ_CP068985.1"/>
</dbReference>
<evidence type="ECO:0000313" key="2">
    <source>
        <dbReference type="Proteomes" id="UP000824681"/>
    </source>
</evidence>
<proteinExistence type="predicted"/>
<evidence type="ECO:0008006" key="3">
    <source>
        <dbReference type="Google" id="ProtNLM"/>
    </source>
</evidence>
<gene>
    <name evidence="1" type="ORF">Nocox_12140</name>
</gene>
<organism evidence="1 2">
    <name type="scientific">Nonomuraea coxensis DSM 45129</name>
    <dbReference type="NCBI Taxonomy" id="1122611"/>
    <lineage>
        <taxon>Bacteria</taxon>
        <taxon>Bacillati</taxon>
        <taxon>Actinomycetota</taxon>
        <taxon>Actinomycetes</taxon>
        <taxon>Streptosporangiales</taxon>
        <taxon>Streptosporangiaceae</taxon>
        <taxon>Nonomuraea</taxon>
    </lineage>
</organism>
<name>A0ABX8TXS5_9ACTN</name>
<evidence type="ECO:0000313" key="1">
    <source>
        <dbReference type="EMBL" id="QYC40046.1"/>
    </source>
</evidence>
<sequence>MRRVYYALIGESLHGSADGADPDALAARIIDTLLHGAGPRSWRGPG</sequence>
<protein>
    <recommendedName>
        <fullName evidence="3">TetR family transcriptional regulator</fullName>
    </recommendedName>
</protein>